<name>A0A2T5U7Z3_9SPHN</name>
<dbReference type="EMBL" id="QAYE01000003">
    <property type="protein sequence ID" value="PTW47635.1"/>
    <property type="molecule type" value="Genomic_DNA"/>
</dbReference>
<evidence type="ECO:0000259" key="1">
    <source>
        <dbReference type="Pfam" id="PF18864"/>
    </source>
</evidence>
<proteinExistence type="predicted"/>
<sequence length="289" mass="31450">MSLVEEIQAGALDRTVPVVDLLRRVKLAAAKLKLSDTLEWVERELNGFTCDYDGAPRYRIASGQLMGYSPYRGTYLAHGDPYMIAVLSTSFFREPIGSLESLINAEGVTIVMPIDLKLAKGLAKNGAGEVYKVHFSKNVLVGVVDTVRNLVLDWAIDLEAEGILGEGVSFSVEEKKKAADVAPNVHITNYGNFHQGDQNGHQNRTMIGGVDASSNSLEIDVFEQLQSAVTNNIDNATDREALLELIKQMNASKNTSAFKQSYTAFLTNAASYMTIVAPFLPALSAYLPA</sequence>
<organism evidence="2 3">
    <name type="scientific">Sphingomonas faeni</name>
    <dbReference type="NCBI Taxonomy" id="185950"/>
    <lineage>
        <taxon>Bacteria</taxon>
        <taxon>Pseudomonadati</taxon>
        <taxon>Pseudomonadota</taxon>
        <taxon>Alphaproteobacteria</taxon>
        <taxon>Sphingomonadales</taxon>
        <taxon>Sphingomonadaceae</taxon>
        <taxon>Sphingomonas</taxon>
    </lineage>
</organism>
<evidence type="ECO:0000313" key="3">
    <source>
        <dbReference type="Proteomes" id="UP000244013"/>
    </source>
</evidence>
<dbReference type="Proteomes" id="UP000244013">
    <property type="component" value="Unassembled WGS sequence"/>
</dbReference>
<accession>A0A2T5U7Z3</accession>
<dbReference type="AlphaFoldDB" id="A0A2T5U7Z3"/>
<feature type="domain" description="AbiTii" evidence="1">
    <location>
        <begin position="2"/>
        <end position="181"/>
    </location>
</feature>
<reference evidence="2 3" key="1">
    <citation type="submission" date="2018-04" db="EMBL/GenBank/DDBJ databases">
        <title>Genomic Encyclopedia of Type Strains, Phase III (KMG-III): the genomes of soil and plant-associated and newly described type strains.</title>
        <authorList>
            <person name="Whitman W."/>
        </authorList>
    </citation>
    <scope>NUCLEOTIDE SEQUENCE [LARGE SCALE GENOMIC DNA]</scope>
    <source>
        <strain evidence="2 3">MA-olki</strain>
    </source>
</reference>
<comment type="caution">
    <text evidence="2">The sequence shown here is derived from an EMBL/GenBank/DDBJ whole genome shotgun (WGS) entry which is preliminary data.</text>
</comment>
<protein>
    <recommendedName>
        <fullName evidence="1">AbiTii domain-containing protein</fullName>
    </recommendedName>
</protein>
<dbReference type="InterPro" id="IPR041304">
    <property type="entry name" value="AbiTii"/>
</dbReference>
<evidence type="ECO:0000313" key="2">
    <source>
        <dbReference type="EMBL" id="PTW47635.1"/>
    </source>
</evidence>
<gene>
    <name evidence="2" type="ORF">C8J25_103356</name>
</gene>
<dbReference type="Pfam" id="PF18864">
    <property type="entry name" value="AbiTii"/>
    <property type="match status" value="1"/>
</dbReference>